<proteinExistence type="inferred from homology"/>
<comment type="caution">
    <text evidence="3">The sequence shown here is derived from an EMBL/GenBank/DDBJ whole genome shotgun (WGS) entry which is preliminary data.</text>
</comment>
<dbReference type="SUPFAM" id="SSF52038">
    <property type="entry name" value="Barstar-related"/>
    <property type="match status" value="1"/>
</dbReference>
<dbReference type="Gene3D" id="3.30.370.10">
    <property type="entry name" value="Barstar-like"/>
    <property type="match status" value="1"/>
</dbReference>
<organism evidence="3 4">
    <name type="scientific">Rugamonas brunnea</name>
    <dbReference type="NCBI Taxonomy" id="2758569"/>
    <lineage>
        <taxon>Bacteria</taxon>
        <taxon>Pseudomonadati</taxon>
        <taxon>Pseudomonadota</taxon>
        <taxon>Betaproteobacteria</taxon>
        <taxon>Burkholderiales</taxon>
        <taxon>Oxalobacteraceae</taxon>
        <taxon>Telluria group</taxon>
        <taxon>Rugamonas</taxon>
    </lineage>
</organism>
<comment type="similarity">
    <text evidence="1">Belongs to the barstar family.</text>
</comment>
<evidence type="ECO:0000313" key="3">
    <source>
        <dbReference type="EMBL" id="MBA5639501.1"/>
    </source>
</evidence>
<feature type="domain" description="Barstar (barnase inhibitor)" evidence="2">
    <location>
        <begin position="1"/>
        <end position="79"/>
    </location>
</feature>
<gene>
    <name evidence="3" type="ORF">H3H37_20780</name>
</gene>
<evidence type="ECO:0000256" key="1">
    <source>
        <dbReference type="ARBA" id="ARBA00006845"/>
    </source>
</evidence>
<dbReference type="EMBL" id="JACEZT010000016">
    <property type="protein sequence ID" value="MBA5639501.1"/>
    <property type="molecule type" value="Genomic_DNA"/>
</dbReference>
<dbReference type="Pfam" id="PF01337">
    <property type="entry name" value="Barstar"/>
    <property type="match status" value="1"/>
</dbReference>
<dbReference type="AlphaFoldDB" id="A0A7W2EVR8"/>
<dbReference type="RefSeq" id="WP_182166070.1">
    <property type="nucleotide sequence ID" value="NZ_JACEZT010000016.1"/>
</dbReference>
<dbReference type="InterPro" id="IPR035905">
    <property type="entry name" value="Barstar-like_sf"/>
</dbReference>
<sequence>MRAVTIDCDGVSSEADFWERYVVVAEPEGAGYFGQNLDAFWDGLNGGPGWPGECELHFVNTHTLSTFRGGRFLAALKEIARDSQFVRVLID</sequence>
<dbReference type="Proteomes" id="UP000534388">
    <property type="component" value="Unassembled WGS sequence"/>
</dbReference>
<accession>A0A7W2EVR8</accession>
<evidence type="ECO:0000313" key="4">
    <source>
        <dbReference type="Proteomes" id="UP000534388"/>
    </source>
</evidence>
<dbReference type="InterPro" id="IPR000468">
    <property type="entry name" value="Barstar"/>
</dbReference>
<keyword evidence="4" id="KW-1185">Reference proteome</keyword>
<protein>
    <submittedName>
        <fullName evidence="3">Barstar family protein</fullName>
    </submittedName>
</protein>
<evidence type="ECO:0000259" key="2">
    <source>
        <dbReference type="Pfam" id="PF01337"/>
    </source>
</evidence>
<reference evidence="3 4" key="1">
    <citation type="submission" date="2020-07" db="EMBL/GenBank/DDBJ databases">
        <title>Novel species isolated from subtropical streams in China.</title>
        <authorList>
            <person name="Lu H."/>
        </authorList>
    </citation>
    <scope>NUCLEOTIDE SEQUENCE [LARGE SCALE GENOMIC DNA]</scope>
    <source>
        <strain evidence="3 4">LX20W</strain>
    </source>
</reference>
<name>A0A7W2EVR8_9BURK</name>